<organism evidence="2 3">
    <name type="scientific">Polyporus arcularius HHB13444</name>
    <dbReference type="NCBI Taxonomy" id="1314778"/>
    <lineage>
        <taxon>Eukaryota</taxon>
        <taxon>Fungi</taxon>
        <taxon>Dikarya</taxon>
        <taxon>Basidiomycota</taxon>
        <taxon>Agaricomycotina</taxon>
        <taxon>Agaricomycetes</taxon>
        <taxon>Polyporales</taxon>
        <taxon>Polyporaceae</taxon>
        <taxon>Polyporus</taxon>
    </lineage>
</organism>
<evidence type="ECO:0000313" key="2">
    <source>
        <dbReference type="EMBL" id="TFK79538.1"/>
    </source>
</evidence>
<dbReference type="AlphaFoldDB" id="A0A5C3NT18"/>
<sequence>MMDLIAFTSRKDYLPLVAGLLISVIVYSAQCVWRRRKGAPVRAHTPPADLPEKTRSAKERAPGEWEPTRFDYPRVEASKEHFSALKPIPYRPFKWGDYHVTMGIRSMAWDEWIELDSEFPKFHNVTEYRIRTAGDRLVQVQDAQPGIVDSGHAAAKEFMYELAEYLSRRHPDVYSVSRHPFSKNDEENGWYGEGRIKTITILPFDETHDLDAEEPLKVARMLMQEDFTIMMEGSDGRYYLQAGAVVIAGSWRLEDKMGMPLEEIHTSGNVPQYKNKLQMSMDRFFRRLPLDKPVVRNNYAFQVVQEAHARQPAPAPGSLLDVDPDELAWAATMNGNESTSEYVRAKHINDQWDTSEDIAPGMRPGIQKDTEATPATLRLRTERQTLRRLPKTGAIVFTIRVYQTKLEELVGEPGVPGRMASAIRSWPEDVARYKARGAYESILPLLDRCHAEQVANGVASDEGKKSNMNFPF</sequence>
<dbReference type="InterPro" id="IPR021848">
    <property type="entry name" value="HODM_asu-like"/>
</dbReference>
<feature type="region of interest" description="Disordered" evidence="1">
    <location>
        <begin position="41"/>
        <end position="65"/>
    </location>
</feature>
<gene>
    <name evidence="2" type="ORF">K466DRAFT_13568</name>
</gene>
<keyword evidence="3" id="KW-1185">Reference proteome</keyword>
<evidence type="ECO:0000313" key="3">
    <source>
        <dbReference type="Proteomes" id="UP000308197"/>
    </source>
</evidence>
<feature type="compositionally biased region" description="Basic and acidic residues" evidence="1">
    <location>
        <begin position="50"/>
        <end position="65"/>
    </location>
</feature>
<evidence type="ECO:0000256" key="1">
    <source>
        <dbReference type="SAM" id="MobiDB-lite"/>
    </source>
</evidence>
<dbReference type="STRING" id="1314778.A0A5C3NT18"/>
<dbReference type="Pfam" id="PF11927">
    <property type="entry name" value="HODM_asu-like"/>
    <property type="match status" value="1"/>
</dbReference>
<accession>A0A5C3NT18</accession>
<reference evidence="2 3" key="1">
    <citation type="journal article" date="2019" name="Nat. Ecol. Evol.">
        <title>Megaphylogeny resolves global patterns of mushroom evolution.</title>
        <authorList>
            <person name="Varga T."/>
            <person name="Krizsan K."/>
            <person name="Foldi C."/>
            <person name="Dima B."/>
            <person name="Sanchez-Garcia M."/>
            <person name="Sanchez-Ramirez S."/>
            <person name="Szollosi G.J."/>
            <person name="Szarkandi J.G."/>
            <person name="Papp V."/>
            <person name="Albert L."/>
            <person name="Andreopoulos W."/>
            <person name="Angelini C."/>
            <person name="Antonin V."/>
            <person name="Barry K.W."/>
            <person name="Bougher N.L."/>
            <person name="Buchanan P."/>
            <person name="Buyck B."/>
            <person name="Bense V."/>
            <person name="Catcheside P."/>
            <person name="Chovatia M."/>
            <person name="Cooper J."/>
            <person name="Damon W."/>
            <person name="Desjardin D."/>
            <person name="Finy P."/>
            <person name="Geml J."/>
            <person name="Haridas S."/>
            <person name="Hughes K."/>
            <person name="Justo A."/>
            <person name="Karasinski D."/>
            <person name="Kautmanova I."/>
            <person name="Kiss B."/>
            <person name="Kocsube S."/>
            <person name="Kotiranta H."/>
            <person name="LaButti K.M."/>
            <person name="Lechner B.E."/>
            <person name="Liimatainen K."/>
            <person name="Lipzen A."/>
            <person name="Lukacs Z."/>
            <person name="Mihaltcheva S."/>
            <person name="Morgado L.N."/>
            <person name="Niskanen T."/>
            <person name="Noordeloos M.E."/>
            <person name="Ohm R.A."/>
            <person name="Ortiz-Santana B."/>
            <person name="Ovrebo C."/>
            <person name="Racz N."/>
            <person name="Riley R."/>
            <person name="Savchenko A."/>
            <person name="Shiryaev A."/>
            <person name="Soop K."/>
            <person name="Spirin V."/>
            <person name="Szebenyi C."/>
            <person name="Tomsovsky M."/>
            <person name="Tulloss R.E."/>
            <person name="Uehling J."/>
            <person name="Grigoriev I.V."/>
            <person name="Vagvolgyi C."/>
            <person name="Papp T."/>
            <person name="Martin F.M."/>
            <person name="Miettinen O."/>
            <person name="Hibbett D.S."/>
            <person name="Nagy L.G."/>
        </authorList>
    </citation>
    <scope>NUCLEOTIDE SEQUENCE [LARGE SCALE GENOMIC DNA]</scope>
    <source>
        <strain evidence="2 3">HHB13444</strain>
    </source>
</reference>
<evidence type="ECO:0008006" key="4">
    <source>
        <dbReference type="Google" id="ProtNLM"/>
    </source>
</evidence>
<dbReference type="InParanoid" id="A0A5C3NT18"/>
<name>A0A5C3NT18_9APHY</name>
<protein>
    <recommendedName>
        <fullName evidence="4">HRQ family protein</fullName>
    </recommendedName>
</protein>
<dbReference type="EMBL" id="ML212004">
    <property type="protein sequence ID" value="TFK79538.1"/>
    <property type="molecule type" value="Genomic_DNA"/>
</dbReference>
<proteinExistence type="predicted"/>
<dbReference type="Proteomes" id="UP000308197">
    <property type="component" value="Unassembled WGS sequence"/>
</dbReference>